<gene>
    <name evidence="1" type="ORF">Pla52n_36440</name>
</gene>
<sequence>MIPNPIVKVLSTLSCHGVRYLLMGGQACVFYGAAEFSRDCDIVILAETENLNRLDSALDELEAKCIAVPPKDWTYLERGHAIHFRCFHPESSQIRLDVLTKMRGCDDFESLWEQRTTIEDADGVIYELLGIEDLVRAKKTQRDKDWPMIRRLIDAHYDQNRDEPTEDRVRFWLRESRTPEVLIRVAAEHPDLLQEAMKTRPLLVETMSASRTALTQELEKERALEREADQRYWRPLMKELEAMRAAKRRK</sequence>
<reference evidence="1 2" key="1">
    <citation type="submission" date="2019-02" db="EMBL/GenBank/DDBJ databases">
        <title>Deep-cultivation of Planctomycetes and their phenomic and genomic characterization uncovers novel biology.</title>
        <authorList>
            <person name="Wiegand S."/>
            <person name="Jogler M."/>
            <person name="Boedeker C."/>
            <person name="Pinto D."/>
            <person name="Vollmers J."/>
            <person name="Rivas-Marin E."/>
            <person name="Kohn T."/>
            <person name="Peeters S.H."/>
            <person name="Heuer A."/>
            <person name="Rast P."/>
            <person name="Oberbeckmann S."/>
            <person name="Bunk B."/>
            <person name="Jeske O."/>
            <person name="Meyerdierks A."/>
            <person name="Storesund J.E."/>
            <person name="Kallscheuer N."/>
            <person name="Luecker S."/>
            <person name="Lage O.M."/>
            <person name="Pohl T."/>
            <person name="Merkel B.J."/>
            <person name="Hornburger P."/>
            <person name="Mueller R.-W."/>
            <person name="Bruemmer F."/>
            <person name="Labrenz M."/>
            <person name="Spormann A.M."/>
            <person name="Op Den Camp H."/>
            <person name="Overmann J."/>
            <person name="Amann R."/>
            <person name="Jetten M.S.M."/>
            <person name="Mascher T."/>
            <person name="Medema M.H."/>
            <person name="Devos D.P."/>
            <person name="Kaster A.-K."/>
            <person name="Ovreas L."/>
            <person name="Rohde M."/>
            <person name="Galperin M.Y."/>
            <person name="Jogler C."/>
        </authorList>
    </citation>
    <scope>NUCLEOTIDE SEQUENCE [LARGE SCALE GENOMIC DNA]</scope>
    <source>
        <strain evidence="1 2">Pla52n</strain>
    </source>
</reference>
<dbReference type="EMBL" id="SJPN01000004">
    <property type="protein sequence ID" value="TWU02588.1"/>
    <property type="molecule type" value="Genomic_DNA"/>
</dbReference>
<name>A0A5C6ASS7_9BACT</name>
<dbReference type="AlphaFoldDB" id="A0A5C6ASS7"/>
<comment type="caution">
    <text evidence="1">The sequence shown here is derived from an EMBL/GenBank/DDBJ whole genome shotgun (WGS) entry which is preliminary data.</text>
</comment>
<evidence type="ECO:0008006" key="3">
    <source>
        <dbReference type="Google" id="ProtNLM"/>
    </source>
</evidence>
<evidence type="ECO:0000313" key="2">
    <source>
        <dbReference type="Proteomes" id="UP000320176"/>
    </source>
</evidence>
<evidence type="ECO:0000313" key="1">
    <source>
        <dbReference type="EMBL" id="TWU02588.1"/>
    </source>
</evidence>
<dbReference type="Gene3D" id="3.30.460.40">
    <property type="match status" value="1"/>
</dbReference>
<proteinExistence type="predicted"/>
<dbReference type="InterPro" id="IPR043519">
    <property type="entry name" value="NT_sf"/>
</dbReference>
<dbReference type="SUPFAM" id="SSF81301">
    <property type="entry name" value="Nucleotidyltransferase"/>
    <property type="match status" value="1"/>
</dbReference>
<accession>A0A5C6ASS7</accession>
<protein>
    <recommendedName>
        <fullName evidence="3">Nucleotidyl transferase AbiEii/AbiGii toxin family protein</fullName>
    </recommendedName>
</protein>
<organism evidence="1 2">
    <name type="scientific">Stieleria varia</name>
    <dbReference type="NCBI Taxonomy" id="2528005"/>
    <lineage>
        <taxon>Bacteria</taxon>
        <taxon>Pseudomonadati</taxon>
        <taxon>Planctomycetota</taxon>
        <taxon>Planctomycetia</taxon>
        <taxon>Pirellulales</taxon>
        <taxon>Pirellulaceae</taxon>
        <taxon>Stieleria</taxon>
    </lineage>
</organism>
<keyword evidence="2" id="KW-1185">Reference proteome</keyword>
<dbReference type="Proteomes" id="UP000320176">
    <property type="component" value="Unassembled WGS sequence"/>
</dbReference>